<dbReference type="Proteomes" id="UP001652622">
    <property type="component" value="Unplaced"/>
</dbReference>
<dbReference type="InterPro" id="IPR015255">
    <property type="entry name" value="Vitellinogen_open_b-sht"/>
</dbReference>
<evidence type="ECO:0000256" key="10">
    <source>
        <dbReference type="ARBA" id="ARBA00022677"/>
    </source>
</evidence>
<evidence type="ECO:0000256" key="3">
    <source>
        <dbReference type="ARBA" id="ARBA00004613"/>
    </source>
</evidence>
<dbReference type="PANTHER" id="PTHR13769:SF1">
    <property type="entry name" value="APOLIPOPROTEIN B-100"/>
    <property type="match status" value="1"/>
</dbReference>
<keyword evidence="4" id="KW-0813">Transport</keyword>
<feature type="signal peptide" evidence="21">
    <location>
        <begin position="1"/>
        <end position="21"/>
    </location>
</feature>
<dbReference type="GO" id="GO:0030301">
    <property type="term" value="P:cholesterol transport"/>
    <property type="evidence" value="ECO:0007669"/>
    <property type="project" value="TreeGrafter"/>
</dbReference>
<evidence type="ECO:0000256" key="13">
    <source>
        <dbReference type="ARBA" id="ARBA00023055"/>
    </source>
</evidence>
<dbReference type="PROSITE" id="PS51211">
    <property type="entry name" value="VITELLOGENIN"/>
    <property type="match status" value="1"/>
</dbReference>
<evidence type="ECO:0000256" key="19">
    <source>
        <dbReference type="PROSITE-ProRule" id="PRU00557"/>
    </source>
</evidence>
<dbReference type="GO" id="GO:0034362">
    <property type="term" value="C:low-density lipoprotein particle"/>
    <property type="evidence" value="ECO:0007669"/>
    <property type="project" value="UniProtKB-KW"/>
</dbReference>
<dbReference type="GO" id="GO:0008203">
    <property type="term" value="P:cholesterol metabolic process"/>
    <property type="evidence" value="ECO:0007669"/>
    <property type="project" value="UniProtKB-KW"/>
</dbReference>
<feature type="coiled-coil region" evidence="20">
    <location>
        <begin position="2127"/>
        <end position="2154"/>
    </location>
</feature>
<comment type="caution">
    <text evidence="19">Lacks conserved residue(s) required for the propagation of feature annotation.</text>
</comment>
<dbReference type="SUPFAM" id="SSF48431">
    <property type="entry name" value="Lipovitellin-phosvitin complex, superhelical domain"/>
    <property type="match status" value="1"/>
</dbReference>
<evidence type="ECO:0000256" key="16">
    <source>
        <dbReference type="ARBA" id="ARBA00023180"/>
    </source>
</evidence>
<keyword evidence="10" id="KW-0551">Lipid droplet</keyword>
<feature type="coiled-coil region" evidence="20">
    <location>
        <begin position="4079"/>
        <end position="4106"/>
    </location>
</feature>
<organism evidence="23 24">
    <name type="scientific">Pantherophis guttatus</name>
    <name type="common">Corn snake</name>
    <name type="synonym">Elaphe guttata</name>
    <dbReference type="NCBI Taxonomy" id="94885"/>
    <lineage>
        <taxon>Eukaryota</taxon>
        <taxon>Metazoa</taxon>
        <taxon>Chordata</taxon>
        <taxon>Craniata</taxon>
        <taxon>Vertebrata</taxon>
        <taxon>Euteleostomi</taxon>
        <taxon>Lepidosauria</taxon>
        <taxon>Squamata</taxon>
        <taxon>Bifurcata</taxon>
        <taxon>Unidentata</taxon>
        <taxon>Episquamata</taxon>
        <taxon>Toxicofera</taxon>
        <taxon>Serpentes</taxon>
        <taxon>Colubroidea</taxon>
        <taxon>Colubridae</taxon>
        <taxon>Colubrinae</taxon>
        <taxon>Pantherophis</taxon>
    </lineage>
</organism>
<feature type="domain" description="Vitellogenin" evidence="22">
    <location>
        <begin position="27"/>
        <end position="654"/>
    </location>
</feature>
<dbReference type="GO" id="GO:0120020">
    <property type="term" value="F:cholesterol transfer activity"/>
    <property type="evidence" value="ECO:0007669"/>
    <property type="project" value="TreeGrafter"/>
</dbReference>
<gene>
    <name evidence="24" type="primary">APOB</name>
</gene>
<feature type="chain" id="PRO_5027892677" evidence="21">
    <location>
        <begin position="22"/>
        <end position="4536"/>
    </location>
</feature>
<dbReference type="GO" id="GO:0005811">
    <property type="term" value="C:lipid droplet"/>
    <property type="evidence" value="ECO:0007669"/>
    <property type="project" value="UniProtKB-SubCell"/>
</dbReference>
<keyword evidence="18" id="KW-0850">VLDL</keyword>
<evidence type="ECO:0000313" key="23">
    <source>
        <dbReference type="Proteomes" id="UP001652622"/>
    </source>
</evidence>
<keyword evidence="23" id="KW-1185">Reference proteome</keyword>
<dbReference type="InterPro" id="IPR011030">
    <property type="entry name" value="Lipovitellin_superhlx_dom"/>
</dbReference>
<evidence type="ECO:0000256" key="12">
    <source>
        <dbReference type="ARBA" id="ARBA00022729"/>
    </source>
</evidence>
<evidence type="ECO:0000256" key="2">
    <source>
        <dbReference type="ARBA" id="ARBA00004502"/>
    </source>
</evidence>
<dbReference type="InterPro" id="IPR001747">
    <property type="entry name" value="Vitellogenin_N"/>
</dbReference>
<dbReference type="Pfam" id="PF01347">
    <property type="entry name" value="Vitellogenin_N"/>
    <property type="match status" value="1"/>
</dbReference>
<dbReference type="InterPro" id="IPR009454">
    <property type="entry name" value="Lipid_transpt_open_b-sht"/>
</dbReference>
<dbReference type="RefSeq" id="XP_034288082.1">
    <property type="nucleotide sequence ID" value="XM_034432191.2"/>
</dbReference>
<feature type="coiled-coil region" evidence="20">
    <location>
        <begin position="2230"/>
        <end position="2257"/>
    </location>
</feature>
<dbReference type="GO" id="GO:0006642">
    <property type="term" value="P:triglyceride mobilization"/>
    <property type="evidence" value="ECO:0007669"/>
    <property type="project" value="TreeGrafter"/>
</dbReference>
<keyword evidence="8" id="KW-0153">Cholesterol metabolism</keyword>
<dbReference type="SUPFAM" id="SSF56968">
    <property type="entry name" value="Lipovitellin-phosvitin complex, beta-sheet shell regions"/>
    <property type="match status" value="2"/>
</dbReference>
<keyword evidence="12 21" id="KW-0732">Signal</keyword>
<proteinExistence type="predicted"/>
<evidence type="ECO:0000256" key="1">
    <source>
        <dbReference type="ARBA" id="ARBA00004496"/>
    </source>
</evidence>
<dbReference type="Gene3D" id="1.25.10.20">
    <property type="entry name" value="Vitellinogen, superhelical"/>
    <property type="match status" value="1"/>
</dbReference>
<dbReference type="GO" id="GO:0008201">
    <property type="term" value="F:heparin binding"/>
    <property type="evidence" value="ECO:0007669"/>
    <property type="project" value="UniProtKB-KW"/>
</dbReference>
<dbReference type="GO" id="GO:0042953">
    <property type="term" value="P:lipoprotein transport"/>
    <property type="evidence" value="ECO:0007669"/>
    <property type="project" value="TreeGrafter"/>
</dbReference>
<keyword evidence="20" id="KW-0175">Coiled coil</keyword>
<dbReference type="FunFam" id="2.30.230.10:FF:000003">
    <property type="entry name" value="Apolipoprotein B"/>
    <property type="match status" value="1"/>
</dbReference>
<comment type="subcellular location">
    <subcellularLocation>
        <location evidence="1">Cytoplasm</location>
    </subcellularLocation>
    <subcellularLocation>
        <location evidence="2">Lipid droplet</location>
    </subcellularLocation>
    <subcellularLocation>
        <location evidence="3">Secreted</location>
    </subcellularLocation>
</comment>
<keyword evidence="6" id="KW-0162">Chylomicron</keyword>
<keyword evidence="14" id="KW-0443">Lipid metabolism</keyword>
<dbReference type="Pfam" id="PF09172">
    <property type="entry name" value="Vit_open_b-sht"/>
    <property type="match status" value="1"/>
</dbReference>
<evidence type="ECO:0000256" key="9">
    <source>
        <dbReference type="ARBA" id="ARBA00022674"/>
    </source>
</evidence>
<evidence type="ECO:0000256" key="7">
    <source>
        <dbReference type="ARBA" id="ARBA00022525"/>
    </source>
</evidence>
<dbReference type="GO" id="GO:0034359">
    <property type="term" value="C:mature chylomicron"/>
    <property type="evidence" value="ECO:0007669"/>
    <property type="project" value="TreeGrafter"/>
</dbReference>
<dbReference type="Gene3D" id="2.20.80.10">
    <property type="entry name" value="Lipovitellin-phosvitin complex, chain A, domain 4"/>
    <property type="match status" value="1"/>
</dbReference>
<evidence type="ECO:0000259" key="22">
    <source>
        <dbReference type="PROSITE" id="PS51211"/>
    </source>
</evidence>
<keyword evidence="9" id="KW-0358">Heparin-binding</keyword>
<evidence type="ECO:0000256" key="15">
    <source>
        <dbReference type="ARBA" id="ARBA00023166"/>
    </source>
</evidence>
<dbReference type="CTD" id="338"/>
<keyword evidence="7" id="KW-0964">Secreted</keyword>
<dbReference type="PANTHER" id="PTHR13769">
    <property type="entry name" value="APOLIPOPROTEIN B"/>
    <property type="match status" value="1"/>
</dbReference>
<keyword evidence="13" id="KW-0445">Lipid transport</keyword>
<dbReference type="KEGG" id="pgut:117674280"/>
<keyword evidence="16" id="KW-0325">Glycoprotein</keyword>
<evidence type="ECO:0000256" key="20">
    <source>
        <dbReference type="SAM" id="Coils"/>
    </source>
</evidence>
<dbReference type="GO" id="GO:0050750">
    <property type="term" value="F:low-density lipoprotein particle receptor binding"/>
    <property type="evidence" value="ECO:0007669"/>
    <property type="project" value="TreeGrafter"/>
</dbReference>
<evidence type="ECO:0000256" key="4">
    <source>
        <dbReference type="ARBA" id="ARBA00022448"/>
    </source>
</evidence>
<reference evidence="24" key="1">
    <citation type="submission" date="2025-08" db="UniProtKB">
        <authorList>
            <consortium name="RefSeq"/>
        </authorList>
    </citation>
    <scope>IDENTIFICATION</scope>
    <source>
        <tissue evidence="24">Blood</tissue>
    </source>
</reference>
<name>A0A6P9CXT4_PANGU</name>
<dbReference type="Pfam" id="PF12491">
    <property type="entry name" value="ApoB100_C"/>
    <property type="match status" value="1"/>
</dbReference>
<dbReference type="GO" id="GO:0034361">
    <property type="term" value="C:very-low-density lipoprotein particle"/>
    <property type="evidence" value="ECO:0007669"/>
    <property type="project" value="UniProtKB-KW"/>
</dbReference>
<dbReference type="SMART" id="SM00638">
    <property type="entry name" value="LPD_N"/>
    <property type="match status" value="1"/>
</dbReference>
<keyword evidence="11" id="KW-0427">LDL</keyword>
<evidence type="ECO:0000256" key="8">
    <source>
        <dbReference type="ARBA" id="ARBA00022548"/>
    </source>
</evidence>
<dbReference type="GO" id="GO:0005737">
    <property type="term" value="C:cytoplasm"/>
    <property type="evidence" value="ECO:0007669"/>
    <property type="project" value="UniProtKB-SubCell"/>
</dbReference>
<evidence type="ECO:0000256" key="11">
    <source>
        <dbReference type="ARBA" id="ARBA00022710"/>
    </source>
</evidence>
<evidence type="ECO:0000256" key="6">
    <source>
        <dbReference type="ARBA" id="ARBA00022513"/>
    </source>
</evidence>
<keyword evidence="15" id="KW-1207">Sterol metabolism</keyword>
<dbReference type="GeneID" id="117674280"/>
<dbReference type="SMART" id="SM01169">
    <property type="entry name" value="DUF1943"/>
    <property type="match status" value="1"/>
</dbReference>
<evidence type="ECO:0000256" key="17">
    <source>
        <dbReference type="ARBA" id="ARBA00023221"/>
    </source>
</evidence>
<dbReference type="GO" id="GO:0042632">
    <property type="term" value="P:cholesterol homeostasis"/>
    <property type="evidence" value="ECO:0007669"/>
    <property type="project" value="TreeGrafter"/>
</dbReference>
<accession>A0A6P9CXT4</accession>
<dbReference type="InterPro" id="IPR015819">
    <property type="entry name" value="Lipid_transp_b-sht_shell"/>
</dbReference>
<evidence type="ECO:0000313" key="24">
    <source>
        <dbReference type="RefSeq" id="XP_034288082.1"/>
    </source>
</evidence>
<dbReference type="InterPro" id="IPR052418">
    <property type="entry name" value="Apolipoprotein_B"/>
</dbReference>
<sequence length="4536" mass="512588">MGHPQLWPLLLLLLLSNEALTRDANRFKPFRKYIYDYETEITNGVAGTADSHSGSKIKCKVELEVPQLHNFVLRINQCTLEEVYGIDVQGRALLKKSKNSDEFNAAMSQYELKVKIQDERNVELYPVDSEATHILNIKRGIISALLVPTETEDNIQTLPMDTVYGECDSSVEVKKGKGNTANLADIEITRNLKSCENFNPVRDYVSPIAFIKGLNAPLSTLISSNQHCHYTVDTKKKHISEAICTEKHLFLPSSYKNQYGMMAKVIQTLKYENIANINNRNMDVTGLIKRELSLENVEAKILRHGDAVLKSLQELKKLSVSQQNHKRANLFYRFVTGLRSLHNSTLGPMVPKLMETSRAITIQALIQCGTPECFGAILQILRTSDIDPLVADAVTFSLGLLPSPCTKTIREILNMAEFHPSRASFYALSHSVNRFYFQKKIITPELTDVANFLTSLIGNECSGNEDLTYLTLRTIGNMGNVLENINPNVKQSLKLCIRSNVASLDIQKAAIQALRKMELNDEDRGMLIRVFQEASSPADKRLAAYLLLMKYSSNDFSKIIKIALRDKNEQVKNFVISHIANVLDTTDFYNEPLRTKIQEALKGNQMPTVKDFRRFSRNYQVSKMVTVPWSEDPFTAKLEGNLLFDSSSYIAKETMLKTTLELFGLKPLDIFEIGLDGKNLEPTVEAMFGPGGFFPDAATKALYWIDGKVPEKFSQALFDYFGYSKDATQQQDIMKGLMLNFEKLLKEISSKQQTPDVKAYFRVFQEELGYLKLSDINLLGNVILKSFKTLQSIPQKIVQAISQGAENDLMIHYIFMDNEFELPTSAGLQLQVALSGIATPGAKVGMKISQRNIQADLVVKPSMAVEFITHLGVNIPEFSRNGIQMNTNIYHESGIETNVALKAGHLKFTFPAPKAPIKLFSVSNVLHLVTPTRTEVIPPLIENRVTQNSCSPFFTGLKFCTRIEYSNASSTNAAPYYPLTGETRFEIELQPTGKVKEYIASANYELNKEGKDLVDTLKFIAQAKGVKESEAKIIFTFNRGRKIFTSDFQAPGFNIDFGTNLRITDSSNQEKKAVAFILDIINKKSPEITITGSLSSAAGRESSLEAAISIPRLQTQAKTDISLHQSSHSVIFQIDSSATSYGSSVSERIVLKYDAEKVEIQWNSGTSAALKRLSANLPGDLKGYSKALQKKANGFLDHKVANTDMTLRHIISHFIVATNTWLQKTSKDIPYAQNLQDKLTKLQELDFQIIDVITIPEELFFKSDGKIKYVWNKDSTFITIPVPFGGRSSQDISVPKTLRAPALMVESLGLNIPSQEYKIPQFTIPDDYTLRVPLLGTFEITSNLYNNYYNWSGSYSLANTTKDAYGLKTRYFIKADSVLDLLSYNIQGAGEASYDRNGLTYDYENSLRHSLLNSNFKFSKVNKYGLLPTVKNTMTLEASSPIGVMFSLSVHQDSTDEDNSHVGVTNLEGQLKVATMFAKTTYLQSLTSDKNNLNLVWDSTLKFDSSLFVATNQMTQKITADAWTLLSTTNIQNYILTNEVSLKYQNSQLKLSSQAVGTYPNFAAINKFDLTLDKQQAILHSDLKATYFENVYFALVSCSVNNQGLELINDLSFENGRNKAEHKSALSIKQDGLVSSATTKLQLLLLVFQNEMNARIGASGASVKIDTNGRSGIHNARFSLDGKLALTEIALLSTYQGSILDVDSKNILNFRVNNGELRFSNSLTGSYKETKFEHTHELNTVGLSLTYVSNLDHTINPDISHKHHVDLQLQPSSLTANLNNDLKYSSANVNNKARLQLELFKVNLDGNIKGAYSGNEIKHTYIFTYGDLTAHMKTDTAANIQGAALTHKVNLNVAGLSSTINVHTNCDSKFLTFSNEIRSVAAPFTVTLDMHTNGDGHFALLGEQSGRLYSKFLLKAEPLAFVFSHDYQGSTNHIINSGERYNTGLDSKIAVVLTPSEQSSAWKTKSQLNNHVYTQDINVFNNAENIGVELTGQTLADLSVLDFPMKIPFTKNERLNLIDTLGLRENIAEPQEFGLSLSLKYDKNEDVHVINLPFLERLPAYYEQFRRSILTAMKSIQKNLKSINIDQLMRKYKTALDKFPQQVNDYVNSFDLESKVNKLKENLDAFTKDYSITIEDLQNTLENAKANLLNVLTQLQVLLTKTEKYMKENYDLRPAIMQLIEKIVEKIKVLDKQYEISVTMINTIQQLQSFISQYDPSQIGSNTAAWVQNVDATYKIRAQVQEKLDQLKNQIQNFDAQHIAETLKQQIETIDVEMLIEKLKVQFPFEKIDQLLRQIKDILLNFMEDYEISEKINAFRVHMHEFIVKYNIDDQVKVLMDKMIELYKQQKISETVQQLAIKLKKIDIKPFFNQILKFIDDAIKKLQTYDYKKLVDGINDFLDSAIKKLKSFDYNKFVDETNNKIRQATQNINDEIKALELPQKLEAAKQYIKDVSAVVSQNIEKWKDSRLAATINWFNDLLSSTAIEELKSKIFDFLEDARKRIYQIDIPTECQRFLQKASQLYRTVVSYLVEKWDITSKKISVLAEKYNIKDMAERLNQFVETGFIVPAIRLGIINIPAFEVSLRALKDATFQTPDFIIPLTDLHVPSYQINFKKLNEIRIPVRFTTPAFIILNIIKVPSYTIDFNEIKLKIVRIIDQLMTSDFQLPATDTYFQEMKIKDLYFSDFSLPEMNLPQLQIPELLIPKLNLNEFQFPDIKIPEFQLPRIPYTVTVPTFGKLSGSCRIASPFFTLTTNAGFQNVTAHAQSPEFVASLSAIAVSKIDYLAFTITANTHLLAPEMKKLILKENLKFTHLYLKADHGSEVVFLTASVEGNAETTASFQTTRNAIELHNKLTVNLNKIISMDSKTLYTHRLNIPKAQFTSQAELSNEIKTALEAGHISVTSTGKGNWKWTARDYSDEGTHESKVSFTIERSIAAFVAENRINAKYLRVNQRAVYEYNLPSSSKLQVESTIESPQIGQSVLNVQGTGNLVQLKMELSGTHNAKVIGRISGTINNDVSFSIQPFEIKASTNNNMNLKVSFPFKVVGKIESVNNYGLVLSPSTQQVSWVAEGRFNQYRYTHNLSAGNNEDSTEAIISMNGDANLEFLNIPISFPEQSVPYTGIKTPQVQEYSLWEETGLKRLLKTPKQSFDLNVKLQYKKNKDVHSFPIPLDGVHKTLNYYIVNFNKHFERNRDHTLAFLTESYNQAKVKFDKYKVDTSVNQSPQIFKIPSYTIPVLNIEVSPFTAELPTFGYMLPKEMSTPGFTVPFVGFSMPSYTVVLPSLELPVLHIPQGLRTLKLPNYRVSPLPNQIYIPAFGNITYDFSFKSSMITLNTNAGLFNQTDIIARLSSSSTSVIDALQYQLAGTTSITRKRDLKLATALSLKNKFIEGNHDSTISFTKKNIEASVVTTAKITVPGWKVNYGQELKGNAKTIPIISSKINVNYDIDNNYVNAKGAVVHQAKLESIISYISADTSTNGFISGKFYEGKSFSGKLVHEANTYLNSKGIRSGMKLETSSNSRDFWNFDAKENVAIEASTDRIYALWDHSGENYLNYFPLLRTRGNQICKVTLELASGIMSAGLQVQVAQPNNLLDETSINQAFSLTVNNGNQKISWKSEGQILNFFLGHDLELANDNIEARVDLSASLGGHINFLREFILPVYERSLWHILKLDLTTTPEEKQYLNASTKIVYTKNPDGYFFPINVNQLADGFAIMIPEIQANGLDNPSYTIVLREVKVPEKLKSTSFDISLPLLPKIQFPQVNVITKYNNLEQNKIPYFELTVPKYLVTIAQFTLPKTLSLGNLNVNLNAAVNKIADFDLPTITIPQQQIEIPAFTFALPAGIYFPKFGALSSSIKVTSPLYSATWKTDLKNTKEAFEHSIDFTANSPLQFLEYDLDGVSTYKYEGNRFTLNTQYDLAHPDLSGKYKAVYVVEGDRIVRDTASLDITSPTFTDVQVRYQGDDSSVSTSISSSSAGTLRVLINLDSSILNNRIVYQSQSNPRNEVEILKSEISFKNPELIQIKTNWKEEAVTELLEGLKEKVPKMADALYFAANKYHREYTGMEISPAVSKLKDTLRNNIDRTYMNTVNSISELEQQLHEVTNQVTGKYEQIKTESKKLYNKAADQASQIEYDQIRAQFWDAIMDAIVEYHKQIKRLIDSAIEFLKVTRFQVPGLPGRHTGEELYVIITEKVAQAVDQCITKVQEYFDSLVAFVNEAEIKIPASSEVIKGSDILAEIKVFLTHVQKKASQIFVGLREIDFAQHLRDLKEGIEQVFQKIEELIRKLQAQNYDDLKEQIKQLFVKFLQSLNSLAGEVKYLSPRIANIIQNIFSEIYNKLEDVLHGIRDLRKEYFDPSVVGWSLKYYEVEEKLINWLKTFFNTILEWHTKWINNAADLMITLTEQAKEVLENQEKLAELSKTAHEKIQYWSKVAKQSAAKQNQQIKAKLQESYNHLFNSYGMLISETKRLIDLTIEKYTAFFQYLQKLLDWIEKVTADTLRPYIAVRQGELRIDIPKPFNLSAIYQGPSSDEDLQQKQTILASR</sequence>
<dbReference type="Pfam" id="PF06448">
    <property type="entry name" value="DUF1081"/>
    <property type="match status" value="1"/>
</dbReference>
<evidence type="ECO:0000256" key="21">
    <source>
        <dbReference type="SAM" id="SignalP"/>
    </source>
</evidence>
<dbReference type="InterPro" id="IPR015816">
    <property type="entry name" value="Vitellinogen_b-sht_N"/>
</dbReference>
<dbReference type="OMA" id="FTCAYEN"/>
<dbReference type="InterPro" id="IPR022176">
    <property type="entry name" value="ApoB100_C"/>
</dbReference>
<evidence type="ECO:0000256" key="18">
    <source>
        <dbReference type="ARBA" id="ARBA00023313"/>
    </source>
</evidence>
<protein>
    <submittedName>
        <fullName evidence="24">Apolipoprotein B-100</fullName>
    </submittedName>
</protein>
<keyword evidence="17" id="KW-0753">Steroid metabolism</keyword>
<dbReference type="Gene3D" id="2.30.230.10">
    <property type="entry name" value="Lipovitellin, beta-sheet shell regions, chain A"/>
    <property type="match status" value="1"/>
</dbReference>
<keyword evidence="5" id="KW-0963">Cytoplasm</keyword>
<evidence type="ECO:0000256" key="14">
    <source>
        <dbReference type="ARBA" id="ARBA00023098"/>
    </source>
</evidence>
<evidence type="ECO:0000256" key="5">
    <source>
        <dbReference type="ARBA" id="ARBA00022490"/>
    </source>
</evidence>
<dbReference type="InParanoid" id="A0A6P9CXT4"/>